<protein>
    <submittedName>
        <fullName evidence="2">PilY2</fullName>
    </submittedName>
</protein>
<dbReference type="Pfam" id="PF14481">
    <property type="entry name" value="Fimbrial_PilY2"/>
    <property type="match status" value="1"/>
</dbReference>
<gene>
    <name evidence="2" type="primary">pilY2</name>
</gene>
<organism evidence="2">
    <name type="scientific">Pseudomonas aeruginosa</name>
    <dbReference type="NCBI Taxonomy" id="287"/>
    <lineage>
        <taxon>Bacteria</taxon>
        <taxon>Pseudomonadati</taxon>
        <taxon>Pseudomonadota</taxon>
        <taxon>Gammaproteobacteria</taxon>
        <taxon>Pseudomonadales</taxon>
        <taxon>Pseudomonadaceae</taxon>
        <taxon>Pseudomonas</taxon>
    </lineage>
</organism>
<accession>Q7WZN8</accession>
<feature type="chain" id="PRO_5004293722" evidence="1">
    <location>
        <begin position="27"/>
        <end position="110"/>
    </location>
</feature>
<reference evidence="2" key="1">
    <citation type="journal article" date="2004" name="Proc. Natl. Acad. Sci. U.S.A.">
        <title>The broad host range pathogen Pseudomonas aeruginosa strain PA14 carries two pathogenicity islands harboring plant and animal virulence genes.</title>
        <authorList>
            <person name="He J."/>
            <person name="Baldini R.L."/>
            <person name="Deziel E."/>
            <person name="Saucier M."/>
            <person name="Zhang Q."/>
            <person name="Liberati N.T."/>
            <person name="Lee D."/>
            <person name="Urbach J."/>
            <person name="Goodman H.M."/>
            <person name="Rahme L.G."/>
        </authorList>
    </citation>
    <scope>NUCLEOTIDE SEQUENCE</scope>
    <source>
        <strain evidence="2">PA14</strain>
    </source>
</reference>
<keyword evidence="1" id="KW-0732">Signal</keyword>
<dbReference type="InterPro" id="IPR029497">
    <property type="entry name" value="Fimbrial_PilY2"/>
</dbReference>
<dbReference type="EMBL" id="AY273871">
    <property type="protein sequence ID" value="AAP81277.1"/>
    <property type="molecule type" value="Genomic_DNA"/>
</dbReference>
<proteinExistence type="predicted"/>
<feature type="signal peptide" evidence="1">
    <location>
        <begin position="1"/>
        <end position="26"/>
    </location>
</feature>
<dbReference type="PROSITE" id="PS51257">
    <property type="entry name" value="PROKAR_LIPOPROTEIN"/>
    <property type="match status" value="1"/>
</dbReference>
<evidence type="ECO:0000313" key="2">
    <source>
        <dbReference type="EMBL" id="AAP81277.1"/>
    </source>
</evidence>
<dbReference type="AlphaFoldDB" id="Q7WZN8"/>
<dbReference type="InterPro" id="IPR042230">
    <property type="entry name" value="CusF_sf"/>
</dbReference>
<evidence type="ECO:0000256" key="1">
    <source>
        <dbReference type="SAM" id="SignalP"/>
    </source>
</evidence>
<name>Q7WZN8_PSEAI</name>
<sequence length="110" mass="11901">MNMNPLRLLATALAALALACPTFALSATNTFENVGVVEDVHPAAGLVVVDGQTYRLPNRVQQQDSPVIFLVRQGQTVSFSGKLTSDLPEIESFYIIKQAPLVPFGSEQQQ</sequence>
<dbReference type="Gene3D" id="2.40.50.320">
    <property type="entry name" value="Copper binding periplasmic protein CusF"/>
    <property type="match status" value="1"/>
</dbReference>